<accession>A0A392STS9</accession>
<keyword evidence="2" id="KW-1185">Reference proteome</keyword>
<comment type="caution">
    <text evidence="1">The sequence shown here is derived from an EMBL/GenBank/DDBJ whole genome shotgun (WGS) entry which is preliminary data.</text>
</comment>
<evidence type="ECO:0000313" key="2">
    <source>
        <dbReference type="Proteomes" id="UP000265520"/>
    </source>
</evidence>
<dbReference type="AlphaFoldDB" id="A0A392STS9"/>
<dbReference type="EMBL" id="LXQA010444612">
    <property type="protein sequence ID" value="MCI52268.1"/>
    <property type="molecule type" value="Genomic_DNA"/>
</dbReference>
<reference evidence="1 2" key="1">
    <citation type="journal article" date="2018" name="Front. Plant Sci.">
        <title>Red Clover (Trifolium pratense) and Zigzag Clover (T. medium) - A Picture of Genomic Similarities and Differences.</title>
        <authorList>
            <person name="Dluhosova J."/>
            <person name="Istvanek J."/>
            <person name="Nedelnik J."/>
            <person name="Repkova J."/>
        </authorList>
    </citation>
    <scope>NUCLEOTIDE SEQUENCE [LARGE SCALE GENOMIC DNA]</scope>
    <source>
        <strain evidence="2">cv. 10/8</strain>
        <tissue evidence="1">Leaf</tissue>
    </source>
</reference>
<sequence length="62" mass="6722">LGATTWGAPVLDWATSWPKFPPARNPARISHPAAPPTCSYKFGHVLHKIYSLPRNAGQLITG</sequence>
<evidence type="ECO:0000313" key="1">
    <source>
        <dbReference type="EMBL" id="MCI52268.1"/>
    </source>
</evidence>
<dbReference type="Proteomes" id="UP000265520">
    <property type="component" value="Unassembled WGS sequence"/>
</dbReference>
<feature type="non-terminal residue" evidence="1">
    <location>
        <position position="1"/>
    </location>
</feature>
<name>A0A392STS9_9FABA</name>
<organism evidence="1 2">
    <name type="scientific">Trifolium medium</name>
    <dbReference type="NCBI Taxonomy" id="97028"/>
    <lineage>
        <taxon>Eukaryota</taxon>
        <taxon>Viridiplantae</taxon>
        <taxon>Streptophyta</taxon>
        <taxon>Embryophyta</taxon>
        <taxon>Tracheophyta</taxon>
        <taxon>Spermatophyta</taxon>
        <taxon>Magnoliopsida</taxon>
        <taxon>eudicotyledons</taxon>
        <taxon>Gunneridae</taxon>
        <taxon>Pentapetalae</taxon>
        <taxon>rosids</taxon>
        <taxon>fabids</taxon>
        <taxon>Fabales</taxon>
        <taxon>Fabaceae</taxon>
        <taxon>Papilionoideae</taxon>
        <taxon>50 kb inversion clade</taxon>
        <taxon>NPAAA clade</taxon>
        <taxon>Hologalegina</taxon>
        <taxon>IRL clade</taxon>
        <taxon>Trifolieae</taxon>
        <taxon>Trifolium</taxon>
    </lineage>
</organism>
<proteinExistence type="predicted"/>
<protein>
    <submittedName>
        <fullName evidence="1">Uncharacterized protein</fullName>
    </submittedName>
</protein>